<dbReference type="PRINTS" id="PR00318">
    <property type="entry name" value="GPROTEINA"/>
</dbReference>
<protein>
    <submittedName>
        <fullName evidence="8">Guanine nucleotide-binding protein subunit alpha, other</fullName>
    </submittedName>
</protein>
<dbReference type="VEuPathDB" id="FungiDB:HMPREF1544_09661"/>
<dbReference type="VEuPathDB" id="FungiDB:HMPREF1544_12291"/>
<dbReference type="CDD" id="cd00066">
    <property type="entry name" value="G-alpha"/>
    <property type="match status" value="1"/>
</dbReference>
<feature type="binding site" evidence="7">
    <location>
        <position position="40"/>
    </location>
    <ligand>
        <name>Mg(2+)</name>
        <dbReference type="ChEBI" id="CHEBI:18420"/>
    </ligand>
</feature>
<dbReference type="GO" id="GO:0007186">
    <property type="term" value="P:G protein-coupled receptor signaling pathway"/>
    <property type="evidence" value="ECO:0007669"/>
    <property type="project" value="InterPro"/>
</dbReference>
<dbReference type="InterPro" id="IPR027417">
    <property type="entry name" value="P-loop_NTPase"/>
</dbReference>
<keyword evidence="4 6" id="KW-0342">GTP-binding</keyword>
<dbReference type="FunCoup" id="S2JES9">
    <property type="interactions" value="153"/>
</dbReference>
<dbReference type="GO" id="GO:0005737">
    <property type="term" value="C:cytoplasm"/>
    <property type="evidence" value="ECO:0007669"/>
    <property type="project" value="TreeGrafter"/>
</dbReference>
<dbReference type="OMA" id="GHAMAVC"/>
<evidence type="ECO:0000256" key="7">
    <source>
        <dbReference type="PIRSR" id="PIRSR601019-2"/>
    </source>
</evidence>
<feature type="binding site" evidence="7">
    <location>
        <position position="177"/>
    </location>
    <ligand>
        <name>Mg(2+)</name>
        <dbReference type="ChEBI" id="CHEBI:18420"/>
    </ligand>
</feature>
<keyword evidence="7" id="KW-0460">Magnesium</keyword>
<dbReference type="PANTHER" id="PTHR10218:SF242">
    <property type="entry name" value="GUANINE NUCLEOTIDE-BINDING PROTEIN ALPHA-1 SUBUNIT"/>
    <property type="match status" value="1"/>
</dbReference>
<evidence type="ECO:0000256" key="6">
    <source>
        <dbReference type="PIRSR" id="PIRSR601019-1"/>
    </source>
</evidence>
<evidence type="ECO:0000313" key="8">
    <source>
        <dbReference type="EMBL" id="EPB81013.1"/>
    </source>
</evidence>
<reference evidence="10" key="2">
    <citation type="submission" date="2013-05" db="EMBL/GenBank/DDBJ databases">
        <title>The Genome sequence of Mucor circinelloides f. circinelloides 1006PhL.</title>
        <authorList>
            <consortium name="The Broad Institute Genomics Platform"/>
            <person name="Cuomo C."/>
            <person name="Earl A."/>
            <person name="Findley K."/>
            <person name="Lee S.C."/>
            <person name="Walker B."/>
            <person name="Young S."/>
            <person name="Zeng Q."/>
            <person name="Gargeya S."/>
            <person name="Fitzgerald M."/>
            <person name="Haas B."/>
            <person name="Abouelleil A."/>
            <person name="Allen A.W."/>
            <person name="Alvarado L."/>
            <person name="Arachchi H.M."/>
            <person name="Berlin A.M."/>
            <person name="Chapman S.B."/>
            <person name="Gainer-Dewar J."/>
            <person name="Goldberg J."/>
            <person name="Griggs A."/>
            <person name="Gujja S."/>
            <person name="Hansen M."/>
            <person name="Howarth C."/>
            <person name="Imamovic A."/>
            <person name="Ireland A."/>
            <person name="Larimer J."/>
            <person name="McCowan C."/>
            <person name="Murphy C."/>
            <person name="Pearson M."/>
            <person name="Poon T.W."/>
            <person name="Priest M."/>
            <person name="Roberts A."/>
            <person name="Saif S."/>
            <person name="Shea T."/>
            <person name="Sisk P."/>
            <person name="Sykes S."/>
            <person name="Wortman J."/>
            <person name="Nusbaum C."/>
            <person name="Birren B."/>
        </authorList>
    </citation>
    <scope>NUCLEOTIDE SEQUENCE [LARGE SCALE GENOMIC DNA]</scope>
    <source>
        <strain evidence="10">1006PhL</strain>
    </source>
</reference>
<dbReference type="EMBL" id="KE124228">
    <property type="protein sequence ID" value="EPB81013.1"/>
    <property type="molecule type" value="Genomic_DNA"/>
</dbReference>
<evidence type="ECO:0000256" key="2">
    <source>
        <dbReference type="ARBA" id="ARBA00022723"/>
    </source>
</evidence>
<keyword evidence="3 6" id="KW-0547">Nucleotide-binding</keyword>
<reference evidence="8" key="1">
    <citation type="submission" date="2013-05" db="EMBL/GenBank/DDBJ databases">
        <title>The Genome Sequence of Mucor circinelloides f. circinelloides 1006PhL.</title>
        <authorList>
            <consortium name="The Broad Institute Genomics Platform"/>
            <person name="Cuomo C."/>
            <person name="Earl A."/>
            <person name="Findley K."/>
            <person name="Lee S.C."/>
            <person name="Walker B."/>
            <person name="Young S."/>
            <person name="Zeng Q."/>
            <person name="Gargeya S."/>
            <person name="Fitzgerald M."/>
            <person name="Haas B."/>
            <person name="Abouelleil A."/>
            <person name="Allen A.W."/>
            <person name="Alvarado L."/>
            <person name="Arachchi H.M."/>
            <person name="Berlin A.M."/>
            <person name="Chapman S.B."/>
            <person name="Gainer-Dewar J."/>
            <person name="Goldberg J."/>
            <person name="Griggs A."/>
            <person name="Gujja S."/>
            <person name="Hansen M."/>
            <person name="Howarth C."/>
            <person name="Imamovic A."/>
            <person name="Ireland A."/>
            <person name="Larimer J."/>
            <person name="McCowan C."/>
            <person name="Murphy C."/>
            <person name="Pearson M."/>
            <person name="Poon T.W."/>
            <person name="Priest M."/>
            <person name="Roberts A."/>
            <person name="Saif S."/>
            <person name="Shea T."/>
            <person name="Sisk P."/>
            <person name="Sykes S."/>
            <person name="Wortman J."/>
            <person name="Nusbaum C."/>
            <person name="Birren B."/>
        </authorList>
    </citation>
    <scope>NUCLEOTIDE SEQUENCE</scope>
    <source>
        <strain evidence="8">1006PhL</strain>
    </source>
</reference>
<feature type="binding site" evidence="6">
    <location>
        <begin position="196"/>
        <end position="200"/>
    </location>
    <ligand>
        <name>GTP</name>
        <dbReference type="ChEBI" id="CHEBI:37565"/>
    </ligand>
</feature>
<dbReference type="GO" id="GO:0005525">
    <property type="term" value="F:GTP binding"/>
    <property type="evidence" value="ECO:0007669"/>
    <property type="project" value="UniProtKB-KW"/>
</dbReference>
<dbReference type="GO" id="GO:0046872">
    <property type="term" value="F:metal ion binding"/>
    <property type="evidence" value="ECO:0007669"/>
    <property type="project" value="UniProtKB-KW"/>
</dbReference>
<dbReference type="InterPro" id="IPR002975">
    <property type="entry name" value="Fungi_Gprotein_alpha"/>
</dbReference>
<dbReference type="SMART" id="SM00275">
    <property type="entry name" value="G_alpha"/>
    <property type="match status" value="1"/>
</dbReference>
<evidence type="ECO:0000256" key="1">
    <source>
        <dbReference type="ARBA" id="ARBA00007976"/>
    </source>
</evidence>
<evidence type="ECO:0000256" key="3">
    <source>
        <dbReference type="ARBA" id="ARBA00022741"/>
    </source>
</evidence>
<dbReference type="AlphaFoldDB" id="S2JES9"/>
<proteinExistence type="inferred from homology"/>
<accession>S2JES9</accession>
<feature type="binding site" evidence="6">
    <location>
        <begin position="265"/>
        <end position="268"/>
    </location>
    <ligand>
        <name>GTP</name>
        <dbReference type="ChEBI" id="CHEBI:37565"/>
    </ligand>
</feature>
<dbReference type="PROSITE" id="PS51882">
    <property type="entry name" value="G_ALPHA"/>
    <property type="match status" value="1"/>
</dbReference>
<dbReference type="Pfam" id="PF00503">
    <property type="entry name" value="G-alpha"/>
    <property type="match status" value="1"/>
</dbReference>
<evidence type="ECO:0000313" key="9">
    <source>
        <dbReference type="EMBL" id="EPB83559.1"/>
    </source>
</evidence>
<keyword evidence="5" id="KW-0807">Transducer</keyword>
<keyword evidence="2 7" id="KW-0479">Metal-binding</keyword>
<dbReference type="PANTHER" id="PTHR10218">
    <property type="entry name" value="GTP-BINDING PROTEIN ALPHA SUBUNIT"/>
    <property type="match status" value="1"/>
</dbReference>
<keyword evidence="10" id="KW-1185">Reference proteome</keyword>
<dbReference type="GO" id="GO:0001664">
    <property type="term" value="F:G protein-coupled receptor binding"/>
    <property type="evidence" value="ECO:0007669"/>
    <property type="project" value="InterPro"/>
</dbReference>
<dbReference type="Gene3D" id="1.10.400.10">
    <property type="entry name" value="GI Alpha 1, domain 2-like"/>
    <property type="match status" value="1"/>
</dbReference>
<name>S2JES9_MUCC1</name>
<dbReference type="OrthoDB" id="5817230at2759"/>
<feature type="binding site" evidence="6">
    <location>
        <position position="322"/>
    </location>
    <ligand>
        <name>GTP</name>
        <dbReference type="ChEBI" id="CHEBI:37565"/>
    </ligand>
</feature>
<dbReference type="Proteomes" id="UP000014254">
    <property type="component" value="Unassembled WGS sequence"/>
</dbReference>
<organism evidence="8 10">
    <name type="scientific">Mucor circinelloides f. circinelloides (strain 1006PhL)</name>
    <name type="common">Mucormycosis agent</name>
    <name type="synonym">Calyptromyces circinelloides</name>
    <dbReference type="NCBI Taxonomy" id="1220926"/>
    <lineage>
        <taxon>Eukaryota</taxon>
        <taxon>Fungi</taxon>
        <taxon>Fungi incertae sedis</taxon>
        <taxon>Mucoromycota</taxon>
        <taxon>Mucoromycotina</taxon>
        <taxon>Mucoromycetes</taxon>
        <taxon>Mucorales</taxon>
        <taxon>Mucorineae</taxon>
        <taxon>Mucoraceae</taxon>
        <taxon>Mucor</taxon>
    </lineage>
</organism>
<dbReference type="GO" id="GO:0003924">
    <property type="term" value="F:GTPase activity"/>
    <property type="evidence" value="ECO:0007669"/>
    <property type="project" value="InterPro"/>
</dbReference>
<dbReference type="STRING" id="1220926.S2JES9"/>
<dbReference type="FunFam" id="3.40.50.300:FF:000051">
    <property type="entry name" value="Guanine nucleotide-binding protein subunit alpha"/>
    <property type="match status" value="1"/>
</dbReference>
<evidence type="ECO:0000256" key="4">
    <source>
        <dbReference type="ARBA" id="ARBA00023134"/>
    </source>
</evidence>
<dbReference type="EMBL" id="KE124066">
    <property type="protein sequence ID" value="EPB83559.1"/>
    <property type="molecule type" value="Genomic_DNA"/>
</dbReference>
<dbReference type="InterPro" id="IPR011025">
    <property type="entry name" value="GproteinA_insert"/>
</dbReference>
<sequence length="349" mass="40454">MGNSISSKSKAIDKQLKIEKKRAGKEIKILLLGAGDSGKSTIIKQMKLIHDCGFSRIERENFRVMIFTNLLGSMQALLESMALLNLTFENETNWNYIGLFEHPVSSFQLSIHESYPTDYHQPLVSLWKDKSIQKTFSRGHTFAFNENIKYFFDQLDRLFQPDYTPTDPDIIHCRIKTTGIVESKFRHGSVTYRMFDVGGQRSERKKWIHCFDNVAAVLFVAALSGYDCCLVEDKYSVSMYEAFMLFESICNSKWFVNTSMILFLNKVDLFKEKIQKSEIKEYFPDYRGPSADYDQATEFFKRRFTKLNANASKQIYVHYTVATDTRLLAHIMESVSDSILHENLQTLLL</sequence>
<dbReference type="SUPFAM" id="SSF47895">
    <property type="entry name" value="Transducin (alpha subunit), insertion domain"/>
    <property type="match status" value="1"/>
</dbReference>
<gene>
    <name evidence="9" type="ORF">HMPREF1544_09661</name>
    <name evidence="8" type="ORF">HMPREF1544_12291</name>
</gene>
<comment type="similarity">
    <text evidence="1">Belongs to the G-alpha family. G(q) subfamily.</text>
</comment>
<dbReference type="eggNOG" id="KOG0082">
    <property type="taxonomic scope" value="Eukaryota"/>
</dbReference>
<evidence type="ECO:0000256" key="5">
    <source>
        <dbReference type="ARBA" id="ARBA00023224"/>
    </source>
</evidence>
<evidence type="ECO:0000313" key="10">
    <source>
        <dbReference type="Proteomes" id="UP000014254"/>
    </source>
</evidence>
<dbReference type="PRINTS" id="PR01241">
    <property type="entry name" value="GPROTEINAFNG"/>
</dbReference>
<dbReference type="InterPro" id="IPR001019">
    <property type="entry name" value="Gprotein_alpha_su"/>
</dbReference>
<dbReference type="Gene3D" id="3.40.50.300">
    <property type="entry name" value="P-loop containing nucleotide triphosphate hydrolases"/>
    <property type="match status" value="1"/>
</dbReference>
<dbReference type="SUPFAM" id="SSF52540">
    <property type="entry name" value="P-loop containing nucleoside triphosphate hydrolases"/>
    <property type="match status" value="1"/>
</dbReference>
<dbReference type="GO" id="GO:0000750">
    <property type="term" value="P:pheromone-dependent signal transduction involved in conjugation with cellular fusion"/>
    <property type="evidence" value="ECO:0007669"/>
    <property type="project" value="TreeGrafter"/>
</dbReference>
<dbReference type="GO" id="GO:0005834">
    <property type="term" value="C:heterotrimeric G-protein complex"/>
    <property type="evidence" value="ECO:0007669"/>
    <property type="project" value="InterPro"/>
</dbReference>
<dbReference type="GO" id="GO:0031683">
    <property type="term" value="F:G-protein beta/gamma-subunit complex binding"/>
    <property type="evidence" value="ECO:0007669"/>
    <property type="project" value="InterPro"/>
</dbReference>